<name>A0A8H7NRG0_9APHY</name>
<dbReference type="AlphaFoldDB" id="A0A8H7NRG0"/>
<accession>A0A8H7NRG0</accession>
<protein>
    <submittedName>
        <fullName evidence="1">Uncharacterized protein</fullName>
    </submittedName>
</protein>
<sequence>MRLSLRHPFSYEYYYNPI</sequence>
<gene>
    <name evidence="1" type="ORF">IEO21_10938</name>
</gene>
<dbReference type="EMBL" id="JADOXO010001261">
    <property type="protein sequence ID" value="KAF9796882.1"/>
    <property type="molecule type" value="Genomic_DNA"/>
</dbReference>
<evidence type="ECO:0000313" key="2">
    <source>
        <dbReference type="Proteomes" id="UP000639403"/>
    </source>
</evidence>
<comment type="caution">
    <text evidence="1">The sequence shown here is derived from an EMBL/GenBank/DDBJ whole genome shotgun (WGS) entry which is preliminary data.</text>
</comment>
<reference evidence="1" key="2">
    <citation type="journal article" name="Front. Microbiol.">
        <title>Degradative Capacity of Two Strains of Rhodonia placenta: From Phenotype to Genotype.</title>
        <authorList>
            <person name="Kolle M."/>
            <person name="Horta M.A.C."/>
            <person name="Nowrousian M."/>
            <person name="Ohm R.A."/>
            <person name="Benz J.P."/>
            <person name="Pilgard A."/>
        </authorList>
    </citation>
    <scope>NUCLEOTIDE SEQUENCE</scope>
    <source>
        <strain evidence="1">FPRL280</strain>
    </source>
</reference>
<dbReference type="Proteomes" id="UP000639403">
    <property type="component" value="Unassembled WGS sequence"/>
</dbReference>
<reference evidence="1" key="1">
    <citation type="submission" date="2020-11" db="EMBL/GenBank/DDBJ databases">
        <authorList>
            <person name="Koelle M."/>
            <person name="Horta M.A.C."/>
            <person name="Nowrousian M."/>
            <person name="Ohm R.A."/>
            <person name="Benz P."/>
            <person name="Pilgard A."/>
        </authorList>
    </citation>
    <scope>NUCLEOTIDE SEQUENCE</scope>
    <source>
        <strain evidence="1">FPRL280</strain>
    </source>
</reference>
<proteinExistence type="predicted"/>
<evidence type="ECO:0000313" key="1">
    <source>
        <dbReference type="EMBL" id="KAF9796882.1"/>
    </source>
</evidence>
<organism evidence="1 2">
    <name type="scientific">Rhodonia placenta</name>
    <dbReference type="NCBI Taxonomy" id="104341"/>
    <lineage>
        <taxon>Eukaryota</taxon>
        <taxon>Fungi</taxon>
        <taxon>Dikarya</taxon>
        <taxon>Basidiomycota</taxon>
        <taxon>Agaricomycotina</taxon>
        <taxon>Agaricomycetes</taxon>
        <taxon>Polyporales</taxon>
        <taxon>Adustoporiaceae</taxon>
        <taxon>Rhodonia</taxon>
    </lineage>
</organism>